<dbReference type="GO" id="GO:0005198">
    <property type="term" value="F:structural molecule activity"/>
    <property type="evidence" value="ECO:0007669"/>
    <property type="project" value="InterPro"/>
</dbReference>
<evidence type="ECO:0000256" key="4">
    <source>
        <dbReference type="ARBA" id="ARBA00022448"/>
    </source>
</evidence>
<dbReference type="GO" id="GO:0006888">
    <property type="term" value="P:endoplasmic reticulum to Golgi vesicle-mediated transport"/>
    <property type="evidence" value="ECO:0007669"/>
    <property type="project" value="TreeGrafter"/>
</dbReference>
<dbReference type="PANTHER" id="PTHR10805:SF0">
    <property type="entry name" value="COATOMER SUBUNIT EPSILON"/>
    <property type="match status" value="1"/>
</dbReference>
<evidence type="ECO:0000313" key="11">
    <source>
        <dbReference type="EMBL" id="SCV71043.1"/>
    </source>
</evidence>
<keyword evidence="7" id="KW-0653">Protein transport</keyword>
<keyword evidence="10" id="KW-0968">Cytoplasmic vesicle</keyword>
<keyword evidence="8" id="KW-0333">Golgi apparatus</keyword>
<keyword evidence="12" id="KW-1185">Reference proteome</keyword>
<dbReference type="GO" id="GO:0015031">
    <property type="term" value="P:protein transport"/>
    <property type="evidence" value="ECO:0007669"/>
    <property type="project" value="UniProtKB-KW"/>
</dbReference>
<reference evidence="12" key="1">
    <citation type="submission" date="2016-09" db="EMBL/GenBank/DDBJ databases">
        <authorList>
            <person name="Jeantristanb JTB J.-T."/>
            <person name="Ricardo R."/>
        </authorList>
    </citation>
    <scope>NUCLEOTIDE SEQUENCE [LARGE SCALE GENOMIC DNA]</scope>
</reference>
<comment type="subcellular location">
    <subcellularLocation>
        <location evidence="2">Cytoplasmic vesicle</location>
        <location evidence="2">COPI-coated vesicle membrane</location>
        <topology evidence="2">Peripheral membrane protein</topology>
        <orientation evidence="2">Cytoplasmic side</orientation>
    </subcellularLocation>
    <subcellularLocation>
        <location evidence="1">Golgi apparatus membrane</location>
        <topology evidence="1">Peripheral membrane protein</topology>
        <orientation evidence="1">Cytoplasmic side</orientation>
    </subcellularLocation>
</comment>
<dbReference type="GO" id="GO:0030126">
    <property type="term" value="C:COPI vesicle coat"/>
    <property type="evidence" value="ECO:0007669"/>
    <property type="project" value="TreeGrafter"/>
</dbReference>
<comment type="similarity">
    <text evidence="3">Belongs to the COPE family.</text>
</comment>
<dbReference type="STRING" id="269621.A0A238FGB2"/>
<dbReference type="PANTHER" id="PTHR10805">
    <property type="entry name" value="COATOMER SUBUNIT EPSILON"/>
    <property type="match status" value="1"/>
</dbReference>
<dbReference type="OrthoDB" id="310217at2759"/>
<dbReference type="EMBL" id="FMSP01000006">
    <property type="protein sequence ID" value="SCV71043.1"/>
    <property type="molecule type" value="Genomic_DNA"/>
</dbReference>
<keyword evidence="4" id="KW-0813">Transport</keyword>
<name>A0A238FGB2_9BASI</name>
<protein>
    <submittedName>
        <fullName evidence="11">BQ2448_3805 protein</fullName>
    </submittedName>
</protein>
<proteinExistence type="inferred from homology"/>
<evidence type="ECO:0000256" key="6">
    <source>
        <dbReference type="ARBA" id="ARBA00022892"/>
    </source>
</evidence>
<evidence type="ECO:0000256" key="3">
    <source>
        <dbReference type="ARBA" id="ARBA00008827"/>
    </source>
</evidence>
<dbReference type="GO" id="GO:0006891">
    <property type="term" value="P:intra-Golgi vesicle-mediated transport"/>
    <property type="evidence" value="ECO:0007669"/>
    <property type="project" value="TreeGrafter"/>
</dbReference>
<dbReference type="Pfam" id="PF04733">
    <property type="entry name" value="Coatomer_E"/>
    <property type="match status" value="1"/>
</dbReference>
<keyword evidence="5" id="KW-0963">Cytoplasm</keyword>
<organism evidence="11 12">
    <name type="scientific">Microbotryum intermedium</name>
    <dbReference type="NCBI Taxonomy" id="269621"/>
    <lineage>
        <taxon>Eukaryota</taxon>
        <taxon>Fungi</taxon>
        <taxon>Dikarya</taxon>
        <taxon>Basidiomycota</taxon>
        <taxon>Pucciniomycotina</taxon>
        <taxon>Microbotryomycetes</taxon>
        <taxon>Microbotryales</taxon>
        <taxon>Microbotryaceae</taxon>
        <taxon>Microbotryum</taxon>
    </lineage>
</organism>
<evidence type="ECO:0000313" key="12">
    <source>
        <dbReference type="Proteomes" id="UP000198372"/>
    </source>
</evidence>
<dbReference type="GO" id="GO:0000139">
    <property type="term" value="C:Golgi membrane"/>
    <property type="evidence" value="ECO:0007669"/>
    <property type="project" value="UniProtKB-SubCell"/>
</dbReference>
<evidence type="ECO:0000256" key="1">
    <source>
        <dbReference type="ARBA" id="ARBA00004255"/>
    </source>
</evidence>
<evidence type="ECO:0000256" key="5">
    <source>
        <dbReference type="ARBA" id="ARBA00022490"/>
    </source>
</evidence>
<keyword evidence="6" id="KW-0931">ER-Golgi transport</keyword>
<evidence type="ECO:0000256" key="2">
    <source>
        <dbReference type="ARBA" id="ARBA00004347"/>
    </source>
</evidence>
<accession>A0A238FGB2</accession>
<keyword evidence="9" id="KW-0472">Membrane</keyword>
<dbReference type="Proteomes" id="UP000198372">
    <property type="component" value="Unassembled WGS sequence"/>
</dbReference>
<dbReference type="AlphaFoldDB" id="A0A238FGB2"/>
<dbReference type="SUPFAM" id="SSF48452">
    <property type="entry name" value="TPR-like"/>
    <property type="match status" value="1"/>
</dbReference>
<gene>
    <name evidence="11" type="ORF">BQ2448_3805</name>
</gene>
<dbReference type="GO" id="GO:0006890">
    <property type="term" value="P:retrograde vesicle-mediated transport, Golgi to endoplasmic reticulum"/>
    <property type="evidence" value="ECO:0007669"/>
    <property type="project" value="InterPro"/>
</dbReference>
<sequence>MDMISDADYHVISLFQNGSYRSALSAYSELISPSPLSTLYAARSHLALSPPSTSSALSLLSSLEPATLDSRALIALSNYLSGDTDSSIEELEEVQLELGEGGLEEGDQGRFVRAIVATVWILTGQEGRREEAVEILNEAIQLGHDQEWYVFAYFQVWGVVKEVEPKPPPPMHSLGLLTHLYQSLSLPQRSLNLLSSPQTMSFTSDSLQSQLLTARTNLCLGPKSRYEQAYYVYEEIKGLQGGRGEGTLAGVAVSQASLGRYDEAVQATLEALEMNANEPTCLANFIGLARYYTPHTGETQALTVEKALAQLNACDPSHPFLIELKEKSRAFDQAANKFSIAAQ</sequence>
<dbReference type="InterPro" id="IPR011990">
    <property type="entry name" value="TPR-like_helical_dom_sf"/>
</dbReference>
<evidence type="ECO:0000256" key="10">
    <source>
        <dbReference type="ARBA" id="ARBA00023329"/>
    </source>
</evidence>
<evidence type="ECO:0000256" key="9">
    <source>
        <dbReference type="ARBA" id="ARBA00023136"/>
    </source>
</evidence>
<dbReference type="InterPro" id="IPR006822">
    <property type="entry name" value="Coatomer_esu"/>
</dbReference>
<evidence type="ECO:0000256" key="8">
    <source>
        <dbReference type="ARBA" id="ARBA00023034"/>
    </source>
</evidence>
<dbReference type="Gene3D" id="1.25.40.10">
    <property type="entry name" value="Tetratricopeptide repeat domain"/>
    <property type="match status" value="1"/>
</dbReference>
<evidence type="ECO:0000256" key="7">
    <source>
        <dbReference type="ARBA" id="ARBA00022927"/>
    </source>
</evidence>